<comment type="caution">
    <text evidence="2">The sequence shown here is derived from an EMBL/GenBank/DDBJ whole genome shotgun (WGS) entry which is preliminary data.</text>
</comment>
<dbReference type="Proteomes" id="UP000299102">
    <property type="component" value="Unassembled WGS sequence"/>
</dbReference>
<gene>
    <name evidence="2" type="ORF">EVAR_96635_1</name>
</gene>
<evidence type="ECO:0000313" key="3">
    <source>
        <dbReference type="Proteomes" id="UP000299102"/>
    </source>
</evidence>
<sequence length="328" mass="35504">MVSRDDRRDARTAPPARPGRRGAVRAVHDLRRRCGRAAYARRRRPRTARAPREARARRSSIRISDFLPRRGRVLERERIRPRSVLTVRGGGVAAPSELRPPRFRGQQSDEHGRPSNVAATRAPPSALGPLAAFDSFEPFEYWSSFGERFNAAESAGSGRTSRLRRGMPPRSSRGESVRRRPPHRYSSSTSAADVFGAARAASSVSVARSAPAVRILRNGSGTRAPAAPAAPERDGGAQQLGCTYRSPRAAAGVRPAPARARSRIVPLRAGAALRARPAAVIALPPPCRRAQTAARRVAATATDSALESESCHSRFDANFISGPLHRSF</sequence>
<accession>A0A4C1WV20</accession>
<feature type="compositionally biased region" description="Basic residues" evidence="1">
    <location>
        <begin position="36"/>
        <end position="49"/>
    </location>
</feature>
<feature type="region of interest" description="Disordered" evidence="1">
    <location>
        <begin position="152"/>
        <end position="190"/>
    </location>
</feature>
<dbReference type="AlphaFoldDB" id="A0A4C1WV20"/>
<feature type="compositionally biased region" description="Basic and acidic residues" evidence="1">
    <location>
        <begin position="1"/>
        <end position="11"/>
    </location>
</feature>
<evidence type="ECO:0000256" key="1">
    <source>
        <dbReference type="SAM" id="MobiDB-lite"/>
    </source>
</evidence>
<feature type="region of interest" description="Disordered" evidence="1">
    <location>
        <begin position="36"/>
        <end position="57"/>
    </location>
</feature>
<reference evidence="2 3" key="1">
    <citation type="journal article" date="2019" name="Commun. Biol.">
        <title>The bagworm genome reveals a unique fibroin gene that provides high tensile strength.</title>
        <authorList>
            <person name="Kono N."/>
            <person name="Nakamura H."/>
            <person name="Ohtoshi R."/>
            <person name="Tomita M."/>
            <person name="Numata K."/>
            <person name="Arakawa K."/>
        </authorList>
    </citation>
    <scope>NUCLEOTIDE SEQUENCE [LARGE SCALE GENOMIC DNA]</scope>
</reference>
<dbReference type="EMBL" id="BGZK01000636">
    <property type="protein sequence ID" value="GBP53957.1"/>
    <property type="molecule type" value="Genomic_DNA"/>
</dbReference>
<keyword evidence="3" id="KW-1185">Reference proteome</keyword>
<protein>
    <submittedName>
        <fullName evidence="2">Uncharacterized protein</fullName>
    </submittedName>
</protein>
<feature type="region of interest" description="Disordered" evidence="1">
    <location>
        <begin position="1"/>
        <end position="24"/>
    </location>
</feature>
<proteinExistence type="predicted"/>
<evidence type="ECO:0000313" key="2">
    <source>
        <dbReference type="EMBL" id="GBP53957.1"/>
    </source>
</evidence>
<feature type="region of interest" description="Disordered" evidence="1">
    <location>
        <begin position="88"/>
        <end position="123"/>
    </location>
</feature>
<name>A0A4C1WV20_EUMVA</name>
<organism evidence="2 3">
    <name type="scientific">Eumeta variegata</name>
    <name type="common">Bagworm moth</name>
    <name type="synonym">Eumeta japonica</name>
    <dbReference type="NCBI Taxonomy" id="151549"/>
    <lineage>
        <taxon>Eukaryota</taxon>
        <taxon>Metazoa</taxon>
        <taxon>Ecdysozoa</taxon>
        <taxon>Arthropoda</taxon>
        <taxon>Hexapoda</taxon>
        <taxon>Insecta</taxon>
        <taxon>Pterygota</taxon>
        <taxon>Neoptera</taxon>
        <taxon>Endopterygota</taxon>
        <taxon>Lepidoptera</taxon>
        <taxon>Glossata</taxon>
        <taxon>Ditrysia</taxon>
        <taxon>Tineoidea</taxon>
        <taxon>Psychidae</taxon>
        <taxon>Oiketicinae</taxon>
        <taxon>Eumeta</taxon>
    </lineage>
</organism>